<keyword evidence="2" id="KW-1185">Reference proteome</keyword>
<sequence length="85" mass="9154">MNLVMKVVLGISVIGAVAMAGTLLSKRYFLEEKSMVQCSEGLDFQKLNLANDSNKDKENAKASESAIVDAMELIPNISLGHNPSN</sequence>
<accession>I3EJ55</accession>
<dbReference type="AlphaFoldDB" id="I3EJ55"/>
<proteinExistence type="predicted"/>
<reference evidence="1" key="1">
    <citation type="submission" date="2011-01" db="EMBL/GenBank/DDBJ databases">
        <title>The Genome Sequence of Nematocida parisii strain ERTm3.</title>
        <authorList>
            <consortium name="The Broad Institute Genome Sequencing Platform"/>
            <consortium name="The Broad Institute Genome Sequencing Center for Infectious Disease"/>
            <person name="Cuomo C."/>
            <person name="Troemel E."/>
            <person name="Young S.K."/>
            <person name="Zeng Q."/>
            <person name="Gargeya S."/>
            <person name="Fitzgerald M."/>
            <person name="Haas B."/>
            <person name="Abouelleil A."/>
            <person name="Alvarado L."/>
            <person name="Arachchi H.M."/>
            <person name="Berlin A."/>
            <person name="Chapman S.B."/>
            <person name="Gearin G."/>
            <person name="Goldberg J."/>
            <person name="Griggs A."/>
            <person name="Gujja S."/>
            <person name="Hansen M."/>
            <person name="Heiman D."/>
            <person name="Howarth C."/>
            <person name="Larimer J."/>
            <person name="Lui A."/>
            <person name="MacDonald P.J.P."/>
            <person name="McCowen C."/>
            <person name="Montmayeur A."/>
            <person name="Murphy C."/>
            <person name="Neiman D."/>
            <person name="Pearson M."/>
            <person name="Priest M."/>
            <person name="Roberts A."/>
            <person name="Saif S."/>
            <person name="Shea T."/>
            <person name="Sisk P."/>
            <person name="Stolte C."/>
            <person name="Sykes S."/>
            <person name="Wortman J."/>
            <person name="Nusbaum C."/>
            <person name="Birren B."/>
        </authorList>
    </citation>
    <scope>NUCLEOTIDE SEQUENCE</scope>
    <source>
        <strain evidence="1">ERTm3</strain>
    </source>
</reference>
<organism evidence="1 2">
    <name type="scientific">Nematocida parisii (strain ERTm3)</name>
    <name type="common">Nematode killer fungus</name>
    <dbReference type="NCBI Taxonomy" id="935791"/>
    <lineage>
        <taxon>Eukaryota</taxon>
        <taxon>Fungi</taxon>
        <taxon>Fungi incertae sedis</taxon>
        <taxon>Microsporidia</taxon>
        <taxon>Nematocida</taxon>
    </lineage>
</organism>
<dbReference type="OrthoDB" id="10457071at2759"/>
<dbReference type="HOGENOM" id="CLU_2513158_0_0_1"/>
<dbReference type="EMBL" id="GL870876">
    <property type="protein sequence ID" value="EIJ89252.1"/>
    <property type="molecule type" value="Genomic_DNA"/>
</dbReference>
<dbReference type="VEuPathDB" id="MicrosporidiaDB:NEQG_00022"/>
<gene>
    <name evidence="1" type="ORF">NEQG_00022</name>
</gene>
<evidence type="ECO:0000313" key="1">
    <source>
        <dbReference type="EMBL" id="EIJ89252.1"/>
    </source>
</evidence>
<evidence type="ECO:0000313" key="2">
    <source>
        <dbReference type="Proteomes" id="UP000002872"/>
    </source>
</evidence>
<protein>
    <submittedName>
        <fullName evidence="1">Uncharacterized protein</fullName>
    </submittedName>
</protein>
<dbReference type="Proteomes" id="UP000002872">
    <property type="component" value="Unassembled WGS sequence"/>
</dbReference>
<name>I3EJ55_NEMP3</name>
<dbReference type="InParanoid" id="I3EJ55"/>